<dbReference type="InterPro" id="IPR036249">
    <property type="entry name" value="Thioredoxin-like_sf"/>
</dbReference>
<dbReference type="PROSITE" id="PS00194">
    <property type="entry name" value="THIOREDOXIN_1"/>
    <property type="match status" value="1"/>
</dbReference>
<evidence type="ECO:0000313" key="5">
    <source>
        <dbReference type="Proteomes" id="UP000309676"/>
    </source>
</evidence>
<accession>A0A5R9GA86</accession>
<feature type="transmembrane region" description="Helical" evidence="2">
    <location>
        <begin position="45"/>
        <end position="64"/>
    </location>
</feature>
<keyword evidence="1" id="KW-1015">Disulfide bond</keyword>
<feature type="transmembrane region" description="Helical" evidence="2">
    <location>
        <begin position="84"/>
        <end position="101"/>
    </location>
</feature>
<gene>
    <name evidence="4" type="ORF">FE782_21740</name>
</gene>
<feature type="transmembrane region" description="Helical" evidence="2">
    <location>
        <begin position="138"/>
        <end position="157"/>
    </location>
</feature>
<dbReference type="InterPro" id="IPR017937">
    <property type="entry name" value="Thioredoxin_CS"/>
</dbReference>
<dbReference type="AlphaFoldDB" id="A0A5R9GA86"/>
<evidence type="ECO:0000256" key="2">
    <source>
        <dbReference type="SAM" id="Phobius"/>
    </source>
</evidence>
<reference evidence="4 5" key="1">
    <citation type="submission" date="2019-05" db="EMBL/GenBank/DDBJ databases">
        <authorList>
            <person name="Narsing Rao M.P."/>
            <person name="Li W.J."/>
        </authorList>
    </citation>
    <scope>NUCLEOTIDE SEQUENCE [LARGE SCALE GENOMIC DNA]</scope>
    <source>
        <strain evidence="4 5">SYSU_K30003</strain>
    </source>
</reference>
<evidence type="ECO:0000256" key="1">
    <source>
        <dbReference type="ARBA" id="ARBA00023157"/>
    </source>
</evidence>
<sequence>MFILQLGPLSLNGPLLLLLWFGASGYAVVRASGIGEEAKERIRSALLGGGILWLLVWKTSLLWLDPQGVLAHPSSLLYLDGGTTGRYAATGIAVVYAAFRWRDSPRLLASGAAALVLYAASGAFAMQLGYAALGRPEFAPATAAAAALATGVWFAVRHAWRRAATVRKAAIESAVWVVAAALLLGVAAEAADVYEARVRESAAGVGSAAGQLAPDVELTLPDGATAPLSAYRGRPVFVNFWASWCPPCRAEMPSLQRLHETFDARGVAVLAVNMATTEARPDAGERYLAERGFTMPAVSDASGEAKRAFRVRAYPTSFAIDADGVIVGRYEGAMHYRAMAEELERLLSPSTAERRERP</sequence>
<dbReference type="Gene3D" id="3.40.30.10">
    <property type="entry name" value="Glutaredoxin"/>
    <property type="match status" value="1"/>
</dbReference>
<dbReference type="SUPFAM" id="SSF52833">
    <property type="entry name" value="Thioredoxin-like"/>
    <property type="match status" value="1"/>
</dbReference>
<dbReference type="PANTHER" id="PTHR42852:SF17">
    <property type="entry name" value="THIOREDOXIN-LIKE PROTEIN HI_1115"/>
    <property type="match status" value="1"/>
</dbReference>
<dbReference type="OrthoDB" id="25753at2"/>
<comment type="caution">
    <text evidence="4">The sequence shown here is derived from an EMBL/GenBank/DDBJ whole genome shotgun (WGS) entry which is preliminary data.</text>
</comment>
<evidence type="ECO:0000313" key="4">
    <source>
        <dbReference type="EMBL" id="TLS50288.1"/>
    </source>
</evidence>
<keyword evidence="2" id="KW-0812">Transmembrane</keyword>
<dbReference type="InterPro" id="IPR013766">
    <property type="entry name" value="Thioredoxin_domain"/>
</dbReference>
<keyword evidence="5" id="KW-1185">Reference proteome</keyword>
<keyword evidence="2" id="KW-0472">Membrane</keyword>
<dbReference type="PANTHER" id="PTHR42852">
    <property type="entry name" value="THIOL:DISULFIDE INTERCHANGE PROTEIN DSBE"/>
    <property type="match status" value="1"/>
</dbReference>
<protein>
    <submittedName>
        <fullName evidence="4">TlpA family protein disulfide reductase</fullName>
    </submittedName>
</protein>
<dbReference type="Proteomes" id="UP000309676">
    <property type="component" value="Unassembled WGS sequence"/>
</dbReference>
<dbReference type="InterPro" id="IPR000866">
    <property type="entry name" value="AhpC/TSA"/>
</dbReference>
<keyword evidence="2" id="KW-1133">Transmembrane helix</keyword>
<feature type="transmembrane region" description="Helical" evidence="2">
    <location>
        <begin position="108"/>
        <end position="132"/>
    </location>
</feature>
<dbReference type="InterPro" id="IPR050553">
    <property type="entry name" value="Thioredoxin_ResA/DsbE_sf"/>
</dbReference>
<dbReference type="GO" id="GO:0016209">
    <property type="term" value="F:antioxidant activity"/>
    <property type="evidence" value="ECO:0007669"/>
    <property type="project" value="InterPro"/>
</dbReference>
<dbReference type="EMBL" id="VCIW01000016">
    <property type="protein sequence ID" value="TLS50288.1"/>
    <property type="molecule type" value="Genomic_DNA"/>
</dbReference>
<organism evidence="4 5">
    <name type="scientific">Paenibacillus antri</name>
    <dbReference type="NCBI Taxonomy" id="2582848"/>
    <lineage>
        <taxon>Bacteria</taxon>
        <taxon>Bacillati</taxon>
        <taxon>Bacillota</taxon>
        <taxon>Bacilli</taxon>
        <taxon>Bacillales</taxon>
        <taxon>Paenibacillaceae</taxon>
        <taxon>Paenibacillus</taxon>
    </lineage>
</organism>
<evidence type="ECO:0000259" key="3">
    <source>
        <dbReference type="PROSITE" id="PS51352"/>
    </source>
</evidence>
<proteinExistence type="predicted"/>
<feature type="transmembrane region" description="Helical" evidence="2">
    <location>
        <begin position="15"/>
        <end position="33"/>
    </location>
</feature>
<feature type="transmembrane region" description="Helical" evidence="2">
    <location>
        <begin position="169"/>
        <end position="188"/>
    </location>
</feature>
<dbReference type="GO" id="GO:0016491">
    <property type="term" value="F:oxidoreductase activity"/>
    <property type="evidence" value="ECO:0007669"/>
    <property type="project" value="InterPro"/>
</dbReference>
<name>A0A5R9GA86_9BACL</name>
<dbReference type="Pfam" id="PF00578">
    <property type="entry name" value="AhpC-TSA"/>
    <property type="match status" value="1"/>
</dbReference>
<dbReference type="RefSeq" id="WP_138196442.1">
    <property type="nucleotide sequence ID" value="NZ_VCIW01000016.1"/>
</dbReference>
<dbReference type="PROSITE" id="PS51352">
    <property type="entry name" value="THIOREDOXIN_2"/>
    <property type="match status" value="1"/>
</dbReference>
<dbReference type="CDD" id="cd02966">
    <property type="entry name" value="TlpA_like_family"/>
    <property type="match status" value="1"/>
</dbReference>
<feature type="domain" description="Thioredoxin" evidence="3">
    <location>
        <begin position="207"/>
        <end position="348"/>
    </location>
</feature>